<gene>
    <name evidence="2" type="ORF">NQ315_014330</name>
</gene>
<keyword evidence="3" id="KW-1185">Reference proteome</keyword>
<proteinExistence type="predicted"/>
<dbReference type="Proteomes" id="UP001159042">
    <property type="component" value="Unassembled WGS sequence"/>
</dbReference>
<dbReference type="GO" id="GO:0003676">
    <property type="term" value="F:nucleic acid binding"/>
    <property type="evidence" value="ECO:0007669"/>
    <property type="project" value="InterPro"/>
</dbReference>
<organism evidence="2 3">
    <name type="scientific">Exocentrus adspersus</name>
    <dbReference type="NCBI Taxonomy" id="1586481"/>
    <lineage>
        <taxon>Eukaryota</taxon>
        <taxon>Metazoa</taxon>
        <taxon>Ecdysozoa</taxon>
        <taxon>Arthropoda</taxon>
        <taxon>Hexapoda</taxon>
        <taxon>Insecta</taxon>
        <taxon>Pterygota</taxon>
        <taxon>Neoptera</taxon>
        <taxon>Endopterygota</taxon>
        <taxon>Coleoptera</taxon>
        <taxon>Polyphaga</taxon>
        <taxon>Cucujiformia</taxon>
        <taxon>Chrysomeloidea</taxon>
        <taxon>Cerambycidae</taxon>
        <taxon>Lamiinae</taxon>
        <taxon>Acanthocinini</taxon>
        <taxon>Exocentrus</taxon>
    </lineage>
</organism>
<name>A0AAV8VLN5_9CUCU</name>
<feature type="domain" description="DUF4817" evidence="1">
    <location>
        <begin position="6"/>
        <end position="57"/>
    </location>
</feature>
<accession>A0AAV8VLN5</accession>
<dbReference type="InterPro" id="IPR032135">
    <property type="entry name" value="DUF4817"/>
</dbReference>
<evidence type="ECO:0000313" key="2">
    <source>
        <dbReference type="EMBL" id="KAJ8915075.1"/>
    </source>
</evidence>
<dbReference type="AlphaFoldDB" id="A0AAV8VLN5"/>
<dbReference type="EMBL" id="JANEYG010000058">
    <property type="protein sequence ID" value="KAJ8915075.1"/>
    <property type="molecule type" value="Genomic_DNA"/>
</dbReference>
<dbReference type="PANTHER" id="PTHR47326">
    <property type="entry name" value="TRANSPOSABLE ELEMENT TC3 TRANSPOSASE-LIKE PROTEIN"/>
    <property type="match status" value="1"/>
</dbReference>
<dbReference type="Gene3D" id="3.30.420.10">
    <property type="entry name" value="Ribonuclease H-like superfamily/Ribonuclease H"/>
    <property type="match status" value="1"/>
</dbReference>
<sequence>MHYPPEQLIQMVYAIGESDGNCFLAARMYAQKYPNRSHPDVRSLQNLKERFEQTGSVSYEKKSRTPTVLNEENHVCKRINFIHTMFSYTKNYVLENDFERRIHFCQWVHNVVAENEDFFKFVLFTDKCTFHRNGFVNRHNFHYYDTQNPHIVQVNNHQHNWSINVWGGILHNYVIGSVTGEVFLNFLRNDFPRLIQHVLDFIKNCMWLQLDGAPAHFSVTVRHHLNEHFPNAWIGRQGPTAWPPRSADLTPMDYFLWGVVKSDVYRVPATTREDMVERIQQSFQRIPSPLVLSNVRSFRRRAELCLTENGHHFEQLL</sequence>
<comment type="caution">
    <text evidence="2">The sequence shown here is derived from an EMBL/GenBank/DDBJ whole genome shotgun (WGS) entry which is preliminary data.</text>
</comment>
<reference evidence="2 3" key="1">
    <citation type="journal article" date="2023" name="Insect Mol. Biol.">
        <title>Genome sequencing provides insights into the evolution of gene families encoding plant cell wall-degrading enzymes in longhorned beetles.</title>
        <authorList>
            <person name="Shin N.R."/>
            <person name="Okamura Y."/>
            <person name="Kirsch R."/>
            <person name="Pauchet Y."/>
        </authorList>
    </citation>
    <scope>NUCLEOTIDE SEQUENCE [LARGE SCALE GENOMIC DNA]</scope>
    <source>
        <strain evidence="2">EAD_L_NR</strain>
    </source>
</reference>
<protein>
    <recommendedName>
        <fullName evidence="1">DUF4817 domain-containing protein</fullName>
    </recommendedName>
</protein>
<dbReference type="InterPro" id="IPR036397">
    <property type="entry name" value="RNaseH_sf"/>
</dbReference>
<evidence type="ECO:0000313" key="3">
    <source>
        <dbReference type="Proteomes" id="UP001159042"/>
    </source>
</evidence>
<dbReference type="PANTHER" id="PTHR47326:SF1">
    <property type="entry name" value="HTH PSQ-TYPE DOMAIN-CONTAINING PROTEIN"/>
    <property type="match status" value="1"/>
</dbReference>
<dbReference type="Pfam" id="PF16087">
    <property type="entry name" value="DUF4817"/>
    <property type="match status" value="1"/>
</dbReference>
<evidence type="ECO:0000259" key="1">
    <source>
        <dbReference type="Pfam" id="PF16087"/>
    </source>
</evidence>